<dbReference type="Proteomes" id="UP000824219">
    <property type="component" value="Linkage Group LG17"/>
</dbReference>
<organism evidence="1 2">
    <name type="scientific">Hemibagrus wyckioides</name>
    <dbReference type="NCBI Taxonomy" id="337641"/>
    <lineage>
        <taxon>Eukaryota</taxon>
        <taxon>Metazoa</taxon>
        <taxon>Chordata</taxon>
        <taxon>Craniata</taxon>
        <taxon>Vertebrata</taxon>
        <taxon>Euteleostomi</taxon>
        <taxon>Actinopterygii</taxon>
        <taxon>Neopterygii</taxon>
        <taxon>Teleostei</taxon>
        <taxon>Ostariophysi</taxon>
        <taxon>Siluriformes</taxon>
        <taxon>Bagridae</taxon>
        <taxon>Hemibagrus</taxon>
    </lineage>
</organism>
<accession>A0A9D3SEY7</accession>
<name>A0A9D3SEY7_9TELE</name>
<comment type="caution">
    <text evidence="1">The sequence shown here is derived from an EMBL/GenBank/DDBJ whole genome shotgun (WGS) entry which is preliminary data.</text>
</comment>
<gene>
    <name evidence="1" type="ORF">KOW79_014585</name>
</gene>
<proteinExistence type="predicted"/>
<evidence type="ECO:0000313" key="2">
    <source>
        <dbReference type="Proteomes" id="UP000824219"/>
    </source>
</evidence>
<sequence length="68" mass="7375">MGFGPGAQAEVCRAMLCQAMGSEMKSRREGKEGSRASCHIIPTPILCFSTSPSRLPQPQHAHFSWANT</sequence>
<reference evidence="1 2" key="1">
    <citation type="submission" date="2021-06" db="EMBL/GenBank/DDBJ databases">
        <title>Chromosome-level genome assembly of the red-tail catfish (Hemibagrus wyckioides).</title>
        <authorList>
            <person name="Shao F."/>
        </authorList>
    </citation>
    <scope>NUCLEOTIDE SEQUENCE [LARGE SCALE GENOMIC DNA]</scope>
    <source>
        <strain evidence="1">EC202008001</strain>
        <tissue evidence="1">Blood</tissue>
    </source>
</reference>
<evidence type="ECO:0000313" key="1">
    <source>
        <dbReference type="EMBL" id="KAG7321727.1"/>
    </source>
</evidence>
<dbReference type="EMBL" id="JAHKSW010000017">
    <property type="protein sequence ID" value="KAG7321727.1"/>
    <property type="molecule type" value="Genomic_DNA"/>
</dbReference>
<protein>
    <submittedName>
        <fullName evidence="1">Uncharacterized protein</fullName>
    </submittedName>
</protein>
<keyword evidence="2" id="KW-1185">Reference proteome</keyword>
<dbReference type="AlphaFoldDB" id="A0A9D3SEY7"/>